<evidence type="ECO:0000313" key="1">
    <source>
        <dbReference type="EMBL" id="CUN00367.1"/>
    </source>
</evidence>
<protein>
    <submittedName>
        <fullName evidence="1">Uncharacterized protein</fullName>
    </submittedName>
</protein>
<sequence>MLRLGKRQKSGSKGQDLYNRCLWNMGAEGIAIVGLYRTSPSGSPDFNLLDNKTLDDMLMDIIYMIVGGNSEIQIAVKDKRRSLKITSKIPT</sequence>
<organism evidence="1 2">
    <name type="scientific">Coprococcus comes</name>
    <dbReference type="NCBI Taxonomy" id="410072"/>
    <lineage>
        <taxon>Bacteria</taxon>
        <taxon>Bacillati</taxon>
        <taxon>Bacillota</taxon>
        <taxon>Clostridia</taxon>
        <taxon>Lachnospirales</taxon>
        <taxon>Lachnospiraceae</taxon>
        <taxon>Coprococcus</taxon>
    </lineage>
</organism>
<accession>A0A173TEF7</accession>
<dbReference type="EMBL" id="CYXR01000014">
    <property type="protein sequence ID" value="CUN00367.1"/>
    <property type="molecule type" value="Genomic_DNA"/>
</dbReference>
<name>A0A173TEF7_9FIRM</name>
<reference evidence="1 2" key="1">
    <citation type="submission" date="2015-09" db="EMBL/GenBank/DDBJ databases">
        <authorList>
            <consortium name="Pathogen Informatics"/>
        </authorList>
    </citation>
    <scope>NUCLEOTIDE SEQUENCE [LARGE SCALE GENOMIC DNA]</scope>
    <source>
        <strain evidence="1 2">2789STDY5834962</strain>
    </source>
</reference>
<dbReference type="AlphaFoldDB" id="A0A173TEF7"/>
<gene>
    <name evidence="1" type="ORF">ERS852574_02088</name>
</gene>
<evidence type="ECO:0000313" key="2">
    <source>
        <dbReference type="Proteomes" id="UP000095727"/>
    </source>
</evidence>
<proteinExistence type="predicted"/>
<dbReference type="Proteomes" id="UP000095727">
    <property type="component" value="Unassembled WGS sequence"/>
</dbReference>